<feature type="region of interest" description="Disordered" evidence="1">
    <location>
        <begin position="1"/>
        <end position="20"/>
    </location>
</feature>
<protein>
    <submittedName>
        <fullName evidence="2">Glycosyltransferase family 1 protein</fullName>
    </submittedName>
</protein>
<accession>A0ABS3JS61</accession>
<dbReference type="Pfam" id="PF13692">
    <property type="entry name" value="Glyco_trans_1_4"/>
    <property type="match status" value="1"/>
</dbReference>
<organism evidence="2 3">
    <name type="scientific">Fibrella forsythiae</name>
    <dbReference type="NCBI Taxonomy" id="2817061"/>
    <lineage>
        <taxon>Bacteria</taxon>
        <taxon>Pseudomonadati</taxon>
        <taxon>Bacteroidota</taxon>
        <taxon>Cytophagia</taxon>
        <taxon>Cytophagales</taxon>
        <taxon>Spirosomataceae</taxon>
        <taxon>Fibrella</taxon>
    </lineage>
</organism>
<name>A0ABS3JS61_9BACT</name>
<dbReference type="EMBL" id="JAFMYW010000010">
    <property type="protein sequence ID" value="MBO0952216.1"/>
    <property type="molecule type" value="Genomic_DNA"/>
</dbReference>
<dbReference type="Proteomes" id="UP000664628">
    <property type="component" value="Unassembled WGS sequence"/>
</dbReference>
<reference evidence="2 3" key="1">
    <citation type="submission" date="2021-03" db="EMBL/GenBank/DDBJ databases">
        <title>Fibrella sp. HMF5405 genome sequencing and assembly.</title>
        <authorList>
            <person name="Kang H."/>
            <person name="Kim H."/>
            <person name="Bae S."/>
            <person name="Joh K."/>
        </authorList>
    </citation>
    <scope>NUCLEOTIDE SEQUENCE [LARGE SCALE GENOMIC DNA]</scope>
    <source>
        <strain evidence="2 3">HMF5405</strain>
    </source>
</reference>
<gene>
    <name evidence="2" type="ORF">J2I46_26780</name>
</gene>
<feature type="compositionally biased region" description="Low complexity" evidence="1">
    <location>
        <begin position="1"/>
        <end position="16"/>
    </location>
</feature>
<evidence type="ECO:0000313" key="2">
    <source>
        <dbReference type="EMBL" id="MBO0952216.1"/>
    </source>
</evidence>
<sequence length="415" mass="47057">MKLSDYSTSSSGASTTENLSNSTAVNTFSNTTELNKVAKLGRATDALSNEAELPEHLLCFSHLRWNFVYQRPQHLMSRASQQMTVWFLEEPIWGHDLRVEVRSEGDNLKVVVPHIPHGTPHQEVIAYQRRMVDQLIESERIANYVAWYYTPMALLFSDHLTPTRTVYDCMDELSAFLGAPRELLDQETRLMGLADQVFTGGYSLYEAKRTRHAHAHAFPSSIDFTHFSKARSRQTDPADQAQIPQPRIGFSGVIDERFDVDLLRDLAQSRPDWQFVIIGPIVKINPATLPHTPNVHYLGMKSYKDLPTYFSGWDVAMLPFALNESTKFISPTKTPEYLAAGLPTVSTPIRDVVRTYGEKGFTQIASTAAEFEAAIEKALKHEHPKSWEAVDQFLNENSWDKTWQDMSNCISEVKS</sequence>
<evidence type="ECO:0000256" key="1">
    <source>
        <dbReference type="SAM" id="MobiDB-lite"/>
    </source>
</evidence>
<dbReference type="RefSeq" id="WP_207332165.1">
    <property type="nucleotide sequence ID" value="NZ_JAFMYW010000010.1"/>
</dbReference>
<dbReference type="CDD" id="cd04950">
    <property type="entry name" value="GT4_TuaH-like"/>
    <property type="match status" value="1"/>
</dbReference>
<evidence type="ECO:0000313" key="3">
    <source>
        <dbReference type="Proteomes" id="UP000664628"/>
    </source>
</evidence>
<dbReference type="Gene3D" id="3.40.50.2000">
    <property type="entry name" value="Glycogen Phosphorylase B"/>
    <property type="match status" value="1"/>
</dbReference>
<proteinExistence type="predicted"/>
<keyword evidence="3" id="KW-1185">Reference proteome</keyword>
<dbReference type="SUPFAM" id="SSF53756">
    <property type="entry name" value="UDP-Glycosyltransferase/glycogen phosphorylase"/>
    <property type="match status" value="1"/>
</dbReference>
<comment type="caution">
    <text evidence="2">The sequence shown here is derived from an EMBL/GenBank/DDBJ whole genome shotgun (WGS) entry which is preliminary data.</text>
</comment>